<dbReference type="Proteomes" id="UP000612055">
    <property type="component" value="Unassembled WGS sequence"/>
</dbReference>
<reference evidence="1" key="1">
    <citation type="journal article" date="2020" name="bioRxiv">
        <title>Comparative genomics of Chlamydomonas.</title>
        <authorList>
            <person name="Craig R.J."/>
            <person name="Hasan A.R."/>
            <person name="Ness R.W."/>
            <person name="Keightley P.D."/>
        </authorList>
    </citation>
    <scope>NUCLEOTIDE SEQUENCE</scope>
    <source>
        <strain evidence="1">CCAP 11/70</strain>
    </source>
</reference>
<proteinExistence type="predicted"/>
<keyword evidence="2" id="KW-1185">Reference proteome</keyword>
<dbReference type="AlphaFoldDB" id="A0A836BTH4"/>
<name>A0A836BTH4_9CHLO</name>
<evidence type="ECO:0000313" key="1">
    <source>
        <dbReference type="EMBL" id="KAG2488546.1"/>
    </source>
</evidence>
<dbReference type="EMBL" id="JAEHOE010000082">
    <property type="protein sequence ID" value="KAG2488546.1"/>
    <property type="molecule type" value="Genomic_DNA"/>
</dbReference>
<sequence length="296" mass="31133">MAHVADLVAAIEARFASAAPGEQLLDSPITLSVFESLSDHWERRGLAFTPIIGPGDGADPLGLVSRDPSYDPSQPHEAAVRALTATLLAMLGNSFTPFGSTTLPFGSGRRKAPDMALGYLPPGQLDIHLVVVAEVAHMIQPEASLLHNILLWATPVAAGGGGARLALGVKLAYGGSPAAELTAHLRIMSTSGGGPLAPQRAPPVVVTPRSLRGDPATLVWLPLSHLMPGSSRAQRMWVAMWVAAGGVAQGLRQLLPLPSWRAAAWALARWRSPWGAVPLDLGDVRRAYALPSLRRA</sequence>
<dbReference type="OrthoDB" id="563066at2759"/>
<protein>
    <submittedName>
        <fullName evidence="1">Uncharacterized protein</fullName>
    </submittedName>
</protein>
<gene>
    <name evidence="1" type="ORF">HYH03_012865</name>
</gene>
<accession>A0A836BTH4</accession>
<organism evidence="1 2">
    <name type="scientific">Edaphochlamys debaryana</name>
    <dbReference type="NCBI Taxonomy" id="47281"/>
    <lineage>
        <taxon>Eukaryota</taxon>
        <taxon>Viridiplantae</taxon>
        <taxon>Chlorophyta</taxon>
        <taxon>core chlorophytes</taxon>
        <taxon>Chlorophyceae</taxon>
        <taxon>CS clade</taxon>
        <taxon>Chlamydomonadales</taxon>
        <taxon>Chlamydomonadales incertae sedis</taxon>
        <taxon>Edaphochlamys</taxon>
    </lineage>
</organism>
<evidence type="ECO:0000313" key="2">
    <source>
        <dbReference type="Proteomes" id="UP000612055"/>
    </source>
</evidence>
<comment type="caution">
    <text evidence="1">The sequence shown here is derived from an EMBL/GenBank/DDBJ whole genome shotgun (WGS) entry which is preliminary data.</text>
</comment>